<feature type="region of interest" description="Disordered" evidence="3">
    <location>
        <begin position="912"/>
        <end position="934"/>
    </location>
</feature>
<feature type="compositionally biased region" description="Pro residues" evidence="3">
    <location>
        <begin position="1"/>
        <end position="11"/>
    </location>
</feature>
<evidence type="ECO:0000256" key="1">
    <source>
        <dbReference type="ARBA" id="ARBA00022786"/>
    </source>
</evidence>
<feature type="region of interest" description="Disordered" evidence="3">
    <location>
        <begin position="518"/>
        <end position="537"/>
    </location>
</feature>
<feature type="compositionally biased region" description="Polar residues" evidence="3">
    <location>
        <begin position="852"/>
        <end position="868"/>
    </location>
</feature>
<feature type="region of interest" description="Disordered" evidence="3">
    <location>
        <begin position="1552"/>
        <end position="1651"/>
    </location>
</feature>
<feature type="compositionally biased region" description="Low complexity" evidence="3">
    <location>
        <begin position="404"/>
        <end position="414"/>
    </location>
</feature>
<keyword evidence="6" id="KW-1185">Reference proteome</keyword>
<feature type="compositionally biased region" description="Low complexity" evidence="3">
    <location>
        <begin position="686"/>
        <end position="700"/>
    </location>
</feature>
<evidence type="ECO:0000256" key="2">
    <source>
        <dbReference type="ARBA" id="ARBA00022801"/>
    </source>
</evidence>
<feature type="domain" description="USP" evidence="4">
    <location>
        <begin position="39"/>
        <end position="362"/>
    </location>
</feature>
<feature type="compositionally biased region" description="Low complexity" evidence="3">
    <location>
        <begin position="869"/>
        <end position="890"/>
    </location>
</feature>
<dbReference type="InterPro" id="IPR052398">
    <property type="entry name" value="Ubiquitin_hydrolase_53/54"/>
</dbReference>
<evidence type="ECO:0000256" key="3">
    <source>
        <dbReference type="SAM" id="MobiDB-lite"/>
    </source>
</evidence>
<dbReference type="PANTHER" id="PTHR22975">
    <property type="entry name" value="UBIQUITIN SPECIFIC PROTEINASE"/>
    <property type="match status" value="1"/>
</dbReference>
<feature type="compositionally biased region" description="Polar residues" evidence="3">
    <location>
        <begin position="975"/>
        <end position="984"/>
    </location>
</feature>
<feature type="compositionally biased region" description="Basic and acidic residues" evidence="3">
    <location>
        <begin position="792"/>
        <end position="809"/>
    </location>
</feature>
<dbReference type="InterPro" id="IPR028889">
    <property type="entry name" value="USP"/>
</dbReference>
<dbReference type="PROSITE" id="PS50235">
    <property type="entry name" value="USP_3"/>
    <property type="match status" value="1"/>
</dbReference>
<feature type="compositionally biased region" description="Polar residues" evidence="3">
    <location>
        <begin position="1189"/>
        <end position="1210"/>
    </location>
</feature>
<evidence type="ECO:0000313" key="6">
    <source>
        <dbReference type="Proteomes" id="UP000005408"/>
    </source>
</evidence>
<feature type="region of interest" description="Disordered" evidence="3">
    <location>
        <begin position="654"/>
        <end position="753"/>
    </location>
</feature>
<feature type="compositionally biased region" description="Low complexity" evidence="3">
    <location>
        <begin position="737"/>
        <end position="753"/>
    </location>
</feature>
<dbReference type="SUPFAM" id="SSF54001">
    <property type="entry name" value="Cysteine proteinases"/>
    <property type="match status" value="1"/>
</dbReference>
<reference evidence="5" key="1">
    <citation type="submission" date="2022-08" db="UniProtKB">
        <authorList>
            <consortium name="EnsemblMetazoa"/>
        </authorList>
    </citation>
    <scope>IDENTIFICATION</scope>
    <source>
        <strain evidence="5">05x7-T-G4-1.051#20</strain>
    </source>
</reference>
<feature type="compositionally biased region" description="Basic and acidic residues" evidence="3">
    <location>
        <begin position="1620"/>
        <end position="1635"/>
    </location>
</feature>
<organism evidence="5 6">
    <name type="scientific">Magallana gigas</name>
    <name type="common">Pacific oyster</name>
    <name type="synonym">Crassostrea gigas</name>
    <dbReference type="NCBI Taxonomy" id="29159"/>
    <lineage>
        <taxon>Eukaryota</taxon>
        <taxon>Metazoa</taxon>
        <taxon>Spiralia</taxon>
        <taxon>Lophotrochozoa</taxon>
        <taxon>Mollusca</taxon>
        <taxon>Bivalvia</taxon>
        <taxon>Autobranchia</taxon>
        <taxon>Pteriomorphia</taxon>
        <taxon>Ostreida</taxon>
        <taxon>Ostreoidea</taxon>
        <taxon>Ostreidae</taxon>
        <taxon>Magallana</taxon>
    </lineage>
</organism>
<feature type="compositionally biased region" description="Low complexity" evidence="3">
    <location>
        <begin position="1321"/>
        <end position="1340"/>
    </location>
</feature>
<feature type="compositionally biased region" description="Low complexity" evidence="3">
    <location>
        <begin position="990"/>
        <end position="1008"/>
    </location>
</feature>
<dbReference type="Gene3D" id="3.90.70.10">
    <property type="entry name" value="Cysteine proteinases"/>
    <property type="match status" value="1"/>
</dbReference>
<feature type="region of interest" description="Disordered" evidence="3">
    <location>
        <begin position="852"/>
        <end position="897"/>
    </location>
</feature>
<feature type="region of interest" description="Disordered" evidence="3">
    <location>
        <begin position="1468"/>
        <end position="1495"/>
    </location>
</feature>
<feature type="compositionally biased region" description="Polar residues" evidence="3">
    <location>
        <begin position="1587"/>
        <end position="1601"/>
    </location>
</feature>
<feature type="region of interest" description="Disordered" evidence="3">
    <location>
        <begin position="1048"/>
        <end position="1080"/>
    </location>
</feature>
<feature type="region of interest" description="Disordered" evidence="3">
    <location>
        <begin position="783"/>
        <end position="840"/>
    </location>
</feature>
<accession>A0A8W8IEI6</accession>
<keyword evidence="2" id="KW-0378">Hydrolase</keyword>
<feature type="region of interest" description="Disordered" evidence="3">
    <location>
        <begin position="472"/>
        <end position="503"/>
    </location>
</feature>
<proteinExistence type="predicted"/>
<feature type="compositionally biased region" description="Basic and acidic residues" evidence="3">
    <location>
        <begin position="389"/>
        <end position="400"/>
    </location>
</feature>
<feature type="compositionally biased region" description="Low complexity" evidence="3">
    <location>
        <begin position="1174"/>
        <end position="1187"/>
    </location>
</feature>
<feature type="compositionally biased region" description="Polar residues" evidence="3">
    <location>
        <begin position="583"/>
        <end position="593"/>
    </location>
</feature>
<feature type="region of interest" description="Disordered" evidence="3">
    <location>
        <begin position="975"/>
        <end position="1026"/>
    </location>
</feature>
<feature type="compositionally biased region" description="Polar residues" evidence="3">
    <location>
        <begin position="674"/>
        <end position="685"/>
    </location>
</feature>
<feature type="compositionally biased region" description="Low complexity" evidence="3">
    <location>
        <begin position="918"/>
        <end position="933"/>
    </location>
</feature>
<dbReference type="Proteomes" id="UP000005408">
    <property type="component" value="Unassembled WGS sequence"/>
</dbReference>
<feature type="region of interest" description="Disordered" evidence="3">
    <location>
        <begin position="1243"/>
        <end position="1348"/>
    </location>
</feature>
<dbReference type="PANTHER" id="PTHR22975:SF9">
    <property type="entry name" value="ECHINUS SPLICE FORM 3"/>
    <property type="match status" value="1"/>
</dbReference>
<feature type="region of interest" description="Disordered" evidence="3">
    <location>
        <begin position="572"/>
        <end position="611"/>
    </location>
</feature>
<feature type="region of interest" description="Disordered" evidence="3">
    <location>
        <begin position="376"/>
        <end position="447"/>
    </location>
</feature>
<dbReference type="GO" id="GO:0016787">
    <property type="term" value="F:hydrolase activity"/>
    <property type="evidence" value="ECO:0007669"/>
    <property type="project" value="UniProtKB-KW"/>
</dbReference>
<feature type="region of interest" description="Disordered" evidence="3">
    <location>
        <begin position="1363"/>
        <end position="1419"/>
    </location>
</feature>
<feature type="compositionally biased region" description="Basic and acidic residues" evidence="3">
    <location>
        <begin position="1573"/>
        <end position="1583"/>
    </location>
</feature>
<keyword evidence="1" id="KW-0833">Ubl conjugation pathway</keyword>
<feature type="region of interest" description="Disordered" evidence="3">
    <location>
        <begin position="1167"/>
        <end position="1210"/>
    </location>
</feature>
<feature type="compositionally biased region" description="Polar residues" evidence="3">
    <location>
        <begin position="1259"/>
        <end position="1286"/>
    </location>
</feature>
<feature type="compositionally biased region" description="Polar residues" evidence="3">
    <location>
        <begin position="518"/>
        <end position="534"/>
    </location>
</feature>
<feature type="compositionally biased region" description="Basic residues" evidence="3">
    <location>
        <begin position="1638"/>
        <end position="1648"/>
    </location>
</feature>
<name>A0A8W8IEI6_MAGGI</name>
<sequence length="1750" mass="192532">MENPETFPPGGRPQHQNHPIPSNWYDTLDRNANISLNSKGLRNAPGENNCFLNSAVQVFWHLDVFRRSYRRLSGHLCMGNSCIFCALKVIFTQFQYSDQASLPPDALRRALADSFTNQQRFQLGHMDDAAECFENILRRIHFHVANAYHEDSCSAPHCLSHQKFTMTIFDQLVCVCGASSEPLRFHEMVHYITTNALVSQYRSMQETGDLIHNDRFGLLLRNGCAQGDIRDCPDNCGKRVQIRKTLLNSPDVVSIGLVWDSDRPETSTITDVCRCIGTTILLQDLFHSVMCKDVTKLPRLQLSAVVCYYGKHYSTFVYDTKSSIWKYFDDATVMEIGPKWEHVVDKCSRGRYQPLLLLYTNPNASPINIDTAPKKKVMAPGFGTPSKGVAEKESRVDGGKQSRSKSSSIVSRTSDQISSNNPRGHSSDQYSPDADGPKQPSSEHRRQPSFLIAITGKNGKKVNSEYAVPVTNAPIKQPLPGGQVKADQGYHHDNRSGSQRGAVQCDIIEEDQVDGYTLSTSDQYRRPSLNSQDGNGKYAALNFNRVSEVQRKESLKKGKGRVGVDVIRYQVNTQRSSSDSDSQGHSDTGASTPPSLPPKRLTHSQSYDESPANLSADHIDVRQHVVMKPKPSAAKAHDYENIDHLMHSPVQSGLATLPRNKKGARSNAGHHSRQSSINGENSVTNSNQFPSSHSRQSSSNTLTDSCHSRQSSTNTLTDHSRQNSLVSDHLDSHSNGQMSELSSRQSSSVSQHSDIISQVNSNHIYQMSSAQYQRQKSAPVIMNGTQGSRLGEPQKKEKPPKPAKPEKKPGVLKKKNNVSQQDHQAPPLPDKKKPSPPGYIDRRMVESVLSYQSKLSRQGSTNSQGSTASNMSQGSINSSMSQTSQSSNTSFDSDNYNMKNLHETQFDNLSLESHRDSGYGSSDRNSSSSTGSSTLDPYTQYFLNKSMIPPKTFNPQAVAENMRKFIDPNYQEPHTTQTVMSQSQFEHHQNFSANSNGPSNGPKGGVSVNHSVPPEKGKLYHPVVDGFGNPIDQSRQLYDPAIVRSHQGKDINNHNYDGQNNYSKNHPSPGNSNNHLSENGQAKNLEGNQMYMNEFSSIYQASEDLMDHCVLAETNGNFQDAIRHCSQAIDCLKRAIKIPNLPSQSYTYGQKKHNSCLLKLRSLQKKAAMMRQESNSSSTSSDSARSSPLIVNSNNYGEDSYSRNQTVKPSEPCVNQNVAMLQQTAIHSRSSSRDSVDSVIENKNYRGERPSSGSSTSSQKQVTCNSSQNSRTLNGDRTTSNSNLNSLDVYGTLPRKGKTCNKSQSVPSNLNQQQRGVNGGRSSRSTTPTPFDSSSTDSESQYQMQKPAKPQIVTNVAEIRPLHNNSGPLRAVHSQPNMHPQYNKSKTTTPSSAPEVCSSPASQQMTAKAQPVLPPKPNQATERAVSTLPYPKKEGSAGPYQKTATYKAGKPAFAPSLPSSIQFHSATISSSRRPLSRHASFTQPRPASGGSNSVFGTRTLERYASQPDCQNLASLQSDTTDCANVAWKDGNSVTSSGQQSFQGHYSKEAVPLCSTGESTSPNGSAPDESSEGNEARPSVRDLASRFGSVTVNNSQPMNSHPISRPPNAPPQQGLANRQRSKSESDFRNIQADRPKSVLSKKKKHRGSGPRKSVTFCDNIALISAADLDEFGFVRNSEELHAGYVSDEEDRGFSRSAFSDNDLEEGDSSDSPVEIYLGEEACSLCSKRGVIPGQSMCSQCHLYMRQFQSQA</sequence>
<protein>
    <recommendedName>
        <fullName evidence="4">USP domain-containing protein</fullName>
    </recommendedName>
</protein>
<feature type="compositionally biased region" description="Polar residues" evidence="3">
    <location>
        <begin position="1300"/>
        <end position="1316"/>
    </location>
</feature>
<feature type="region of interest" description="Disordered" evidence="3">
    <location>
        <begin position="1"/>
        <end position="21"/>
    </location>
</feature>
<feature type="compositionally biased region" description="Polar residues" evidence="3">
    <location>
        <begin position="1053"/>
        <end position="1080"/>
    </location>
</feature>
<dbReference type="InterPro" id="IPR038765">
    <property type="entry name" value="Papain-like_cys_pep_sf"/>
</dbReference>
<feature type="compositionally biased region" description="Basic residues" evidence="3">
    <location>
        <begin position="659"/>
        <end position="673"/>
    </location>
</feature>
<feature type="compositionally biased region" description="Polar residues" evidence="3">
    <location>
        <begin position="415"/>
        <end position="430"/>
    </location>
</feature>
<feature type="compositionally biased region" description="Polar residues" evidence="3">
    <location>
        <begin position="1374"/>
        <end position="1392"/>
    </location>
</feature>
<dbReference type="EnsemblMetazoa" id="G1381.2">
    <property type="protein sequence ID" value="G1381.2:cds"/>
    <property type="gene ID" value="G1381"/>
</dbReference>
<evidence type="ECO:0000313" key="5">
    <source>
        <dbReference type="EnsemblMetazoa" id="G1381.2:cds"/>
    </source>
</evidence>
<feature type="compositionally biased region" description="Polar residues" evidence="3">
    <location>
        <begin position="701"/>
        <end position="726"/>
    </location>
</feature>
<evidence type="ECO:0000259" key="4">
    <source>
        <dbReference type="PROSITE" id="PS50235"/>
    </source>
</evidence>